<organism evidence="2 3">
    <name type="scientific">Trichinella patagoniensis</name>
    <dbReference type="NCBI Taxonomy" id="990121"/>
    <lineage>
        <taxon>Eukaryota</taxon>
        <taxon>Metazoa</taxon>
        <taxon>Ecdysozoa</taxon>
        <taxon>Nematoda</taxon>
        <taxon>Enoplea</taxon>
        <taxon>Dorylaimia</taxon>
        <taxon>Trichinellida</taxon>
        <taxon>Trichinellidae</taxon>
        <taxon>Trichinella</taxon>
    </lineage>
</organism>
<evidence type="ECO:0000313" key="3">
    <source>
        <dbReference type="Proteomes" id="UP000054783"/>
    </source>
</evidence>
<protein>
    <submittedName>
        <fullName evidence="2">Uncharacterized protein</fullName>
    </submittedName>
</protein>
<comment type="caution">
    <text evidence="2">The sequence shown here is derived from an EMBL/GenBank/DDBJ whole genome shotgun (WGS) entry which is preliminary data.</text>
</comment>
<dbReference type="AlphaFoldDB" id="A0A0V0Z920"/>
<proteinExistence type="predicted"/>
<reference evidence="2 3" key="1">
    <citation type="submission" date="2015-01" db="EMBL/GenBank/DDBJ databases">
        <title>Evolution of Trichinella species and genotypes.</title>
        <authorList>
            <person name="Korhonen P.K."/>
            <person name="Edoardo P."/>
            <person name="Giuseppe L.R."/>
            <person name="Gasser R.B."/>
        </authorList>
    </citation>
    <scope>NUCLEOTIDE SEQUENCE [LARGE SCALE GENOMIC DNA]</scope>
    <source>
        <strain evidence="2">ISS2496</strain>
    </source>
</reference>
<dbReference type="EMBL" id="JYDQ01000297">
    <property type="protein sequence ID" value="KRY08992.1"/>
    <property type="molecule type" value="Genomic_DNA"/>
</dbReference>
<name>A0A0V0Z920_9BILA</name>
<accession>A0A0V0Z920</accession>
<sequence length="145" mass="15343">MAAAPATYFHFHTISSLHFIDIVFVSAFQPSSLMMVGRGQQATNVPAPWWSRLRKTGLKQTLCRRTASSVQNVPPVSGAFASGDAPGTFVAPLPPLSGRAPPSRGRAFVFLAWPTTRCSSGRSASHLHGSRTGTSVDDAAFSCGP</sequence>
<evidence type="ECO:0000313" key="2">
    <source>
        <dbReference type="EMBL" id="KRY08992.1"/>
    </source>
</evidence>
<evidence type="ECO:0000256" key="1">
    <source>
        <dbReference type="SAM" id="MobiDB-lite"/>
    </source>
</evidence>
<feature type="region of interest" description="Disordered" evidence="1">
    <location>
        <begin position="122"/>
        <end position="145"/>
    </location>
</feature>
<gene>
    <name evidence="2" type="ORF">T12_11174</name>
</gene>
<keyword evidence="3" id="KW-1185">Reference proteome</keyword>
<dbReference type="Proteomes" id="UP000054783">
    <property type="component" value="Unassembled WGS sequence"/>
</dbReference>